<dbReference type="Proteomes" id="UP001652700">
    <property type="component" value="Unplaced"/>
</dbReference>
<proteinExistence type="predicted"/>
<evidence type="ECO:0000313" key="2">
    <source>
        <dbReference type="EnsemblMetazoa" id="XP_050517512.1"/>
    </source>
</evidence>
<evidence type="ECO:0000313" key="3">
    <source>
        <dbReference type="Proteomes" id="UP001652700"/>
    </source>
</evidence>
<keyword evidence="3" id="KW-1185">Reference proteome</keyword>
<evidence type="ECO:0000256" key="1">
    <source>
        <dbReference type="SAM" id="MobiDB-lite"/>
    </source>
</evidence>
<dbReference type="RefSeq" id="XP_050517512.1">
    <property type="nucleotide sequence ID" value="XM_050661555.1"/>
</dbReference>
<sequence>MEQPNKKERKTESDDEFRHLNQDQDKERKEQTTENKETKDQREERAEGFEEKDNVQEKEDLELEQETGSVLMDILFGSEEFQSSKKRKAGSPETIGRYKRDKRDDQEEPEETEGERDLRKLREVLEILTIKGPVNCENKYRVVNILAELYKGNKSSLYLGSQTSAIDSDSST</sequence>
<feature type="region of interest" description="Disordered" evidence="1">
    <location>
        <begin position="81"/>
        <end position="116"/>
    </location>
</feature>
<name>A0ABM5L500_DIAVI</name>
<feature type="compositionally biased region" description="Basic and acidic residues" evidence="1">
    <location>
        <begin position="96"/>
        <end position="105"/>
    </location>
</feature>
<feature type="compositionally biased region" description="Basic and acidic residues" evidence="1">
    <location>
        <begin position="1"/>
        <end position="58"/>
    </location>
</feature>
<accession>A0ABM5L500</accession>
<organism evidence="2 3">
    <name type="scientific">Diabrotica virgifera virgifera</name>
    <name type="common">western corn rootworm</name>
    <dbReference type="NCBI Taxonomy" id="50390"/>
    <lineage>
        <taxon>Eukaryota</taxon>
        <taxon>Metazoa</taxon>
        <taxon>Ecdysozoa</taxon>
        <taxon>Arthropoda</taxon>
        <taxon>Hexapoda</taxon>
        <taxon>Insecta</taxon>
        <taxon>Pterygota</taxon>
        <taxon>Neoptera</taxon>
        <taxon>Endopterygota</taxon>
        <taxon>Coleoptera</taxon>
        <taxon>Polyphaga</taxon>
        <taxon>Cucujiformia</taxon>
        <taxon>Chrysomeloidea</taxon>
        <taxon>Chrysomelidae</taxon>
        <taxon>Galerucinae</taxon>
        <taxon>Diabroticina</taxon>
        <taxon>Diabroticites</taxon>
        <taxon>Diabrotica</taxon>
    </lineage>
</organism>
<feature type="region of interest" description="Disordered" evidence="1">
    <location>
        <begin position="1"/>
        <end position="66"/>
    </location>
</feature>
<reference evidence="2" key="1">
    <citation type="submission" date="2025-05" db="UniProtKB">
        <authorList>
            <consortium name="EnsemblMetazoa"/>
        </authorList>
    </citation>
    <scope>IDENTIFICATION</scope>
</reference>
<dbReference type="EnsemblMetazoa" id="XM_050661555.1">
    <property type="protein sequence ID" value="XP_050517512.1"/>
    <property type="gene ID" value="LOC126892107"/>
</dbReference>
<dbReference type="GeneID" id="126892107"/>
<protein>
    <submittedName>
        <fullName evidence="2">Uncharacterized protein</fullName>
    </submittedName>
</protein>